<feature type="region of interest" description="Disordered" evidence="5">
    <location>
        <begin position="205"/>
        <end position="227"/>
    </location>
</feature>
<dbReference type="InterPro" id="IPR032308">
    <property type="entry name" value="TDBD"/>
</dbReference>
<keyword evidence="8" id="KW-1185">Reference proteome</keyword>
<dbReference type="GO" id="GO:0045892">
    <property type="term" value="P:negative regulation of DNA-templated transcription"/>
    <property type="evidence" value="ECO:0007669"/>
    <property type="project" value="TreeGrafter"/>
</dbReference>
<dbReference type="Pfam" id="PF16135">
    <property type="entry name" value="TDBD"/>
    <property type="match status" value="1"/>
</dbReference>
<comment type="function">
    <text evidence="4">Acts as a negative regulator of abscisic acid (ABA) response.</text>
</comment>
<comment type="similarity">
    <text evidence="2 4">Belongs to the Ninja family.</text>
</comment>
<dbReference type="InterPro" id="IPR031307">
    <property type="entry name" value="Ninja_fam"/>
</dbReference>
<comment type="caution">
    <text evidence="7">The sequence shown here is derived from an EMBL/GenBank/DDBJ whole genome shotgun (WGS) entry which is preliminary data.</text>
</comment>
<dbReference type="PANTHER" id="PTHR31413:SF43">
    <property type="entry name" value="NINJA-FAMILY PROTEIN"/>
    <property type="match status" value="1"/>
</dbReference>
<dbReference type="EMBL" id="JARAOO010000009">
    <property type="protein sequence ID" value="KAJ7956478.1"/>
    <property type="molecule type" value="Genomic_DNA"/>
</dbReference>
<dbReference type="AlphaFoldDB" id="A0AAD7LE54"/>
<protein>
    <recommendedName>
        <fullName evidence="4">Ninja-family protein</fullName>
    </recommendedName>
    <alternativeName>
        <fullName evidence="4">ABI-binding protein</fullName>
    </alternativeName>
</protein>
<dbReference type="GO" id="GO:0007165">
    <property type="term" value="P:signal transduction"/>
    <property type="evidence" value="ECO:0007669"/>
    <property type="project" value="InterPro"/>
</dbReference>
<evidence type="ECO:0000256" key="2">
    <source>
        <dbReference type="ARBA" id="ARBA00006081"/>
    </source>
</evidence>
<reference evidence="7" key="1">
    <citation type="journal article" date="2023" name="Science">
        <title>Elucidation of the pathway for biosynthesis of saponin adjuvants from the soapbark tree.</title>
        <authorList>
            <person name="Reed J."/>
            <person name="Orme A."/>
            <person name="El-Demerdash A."/>
            <person name="Owen C."/>
            <person name="Martin L.B.B."/>
            <person name="Misra R.C."/>
            <person name="Kikuchi S."/>
            <person name="Rejzek M."/>
            <person name="Martin A.C."/>
            <person name="Harkess A."/>
            <person name="Leebens-Mack J."/>
            <person name="Louveau T."/>
            <person name="Stephenson M.J."/>
            <person name="Osbourn A."/>
        </authorList>
    </citation>
    <scope>NUCLEOTIDE SEQUENCE</scope>
    <source>
        <strain evidence="7">S10</strain>
    </source>
</reference>
<name>A0AAD7LE54_QUISA</name>
<organism evidence="7 8">
    <name type="scientific">Quillaja saponaria</name>
    <name type="common">Soap bark tree</name>
    <dbReference type="NCBI Taxonomy" id="32244"/>
    <lineage>
        <taxon>Eukaryota</taxon>
        <taxon>Viridiplantae</taxon>
        <taxon>Streptophyta</taxon>
        <taxon>Embryophyta</taxon>
        <taxon>Tracheophyta</taxon>
        <taxon>Spermatophyta</taxon>
        <taxon>Magnoliopsida</taxon>
        <taxon>eudicotyledons</taxon>
        <taxon>Gunneridae</taxon>
        <taxon>Pentapetalae</taxon>
        <taxon>rosids</taxon>
        <taxon>fabids</taxon>
        <taxon>Fabales</taxon>
        <taxon>Quillajaceae</taxon>
        <taxon>Quillaja</taxon>
    </lineage>
</organism>
<accession>A0AAD7LE54</accession>
<dbReference type="KEGG" id="qsa:O6P43_022917"/>
<dbReference type="PANTHER" id="PTHR31413">
    <property type="entry name" value="AFP HOMOLOG 2"/>
    <property type="match status" value="1"/>
</dbReference>
<evidence type="ECO:0000256" key="4">
    <source>
        <dbReference type="RuleBase" id="RU369029"/>
    </source>
</evidence>
<evidence type="ECO:0000259" key="6">
    <source>
        <dbReference type="Pfam" id="PF16135"/>
    </source>
</evidence>
<evidence type="ECO:0000313" key="7">
    <source>
        <dbReference type="EMBL" id="KAJ7956478.1"/>
    </source>
</evidence>
<proteinExistence type="inferred from homology"/>
<sequence length="344" mass="36739">MAEANQKHNVAGTNLCMQGNQNRPRLLQNLFPLKPNSTQLFTNSEPLDLNLKLSLGLPRSSSIAVETTSRAVAVVNEPQQDPSPFSLERSYSMPAEADKGLISMRELLTMKRVNAGRKLLLAREKRTASNAAAKALALSAAANTPASPAAIAAANAAAGREKSWVVADSERGMQLSSSEMVAWAAASASKSSALARAIEKIKKSQGIVTGNSTHEGNSSSSRTQPKQDMDSMLITGITAANQKSPRSAEVCLENPAKKSKGSNTCTIQDDVMDIMRKMPSVSTTGGIPNGRRIEGFLYKYVKGHVSIVCVCHGNFLTPEEFVQHAGGKDVTNPMRHITVCSTVF</sequence>
<gene>
    <name evidence="7" type="ORF">O6P43_022917</name>
</gene>
<feature type="compositionally biased region" description="Polar residues" evidence="5">
    <location>
        <begin position="206"/>
        <end position="226"/>
    </location>
</feature>
<evidence type="ECO:0000256" key="1">
    <source>
        <dbReference type="ARBA" id="ARBA00004123"/>
    </source>
</evidence>
<dbReference type="Proteomes" id="UP001163823">
    <property type="component" value="Chromosome 9"/>
</dbReference>
<keyword evidence="3 4" id="KW-0539">Nucleus</keyword>
<evidence type="ECO:0000313" key="8">
    <source>
        <dbReference type="Proteomes" id="UP001163823"/>
    </source>
</evidence>
<dbReference type="GO" id="GO:0005634">
    <property type="term" value="C:nucleus"/>
    <property type="evidence" value="ECO:0007669"/>
    <property type="project" value="UniProtKB-SubCell"/>
</dbReference>
<feature type="domain" description="Tify" evidence="6">
    <location>
        <begin position="305"/>
        <end position="339"/>
    </location>
</feature>
<comment type="subcellular location">
    <subcellularLocation>
        <location evidence="1 4">Nucleus</location>
    </subcellularLocation>
</comment>
<evidence type="ECO:0000256" key="5">
    <source>
        <dbReference type="SAM" id="MobiDB-lite"/>
    </source>
</evidence>
<evidence type="ECO:0000256" key="3">
    <source>
        <dbReference type="ARBA" id="ARBA00023242"/>
    </source>
</evidence>